<dbReference type="InterPro" id="IPR012341">
    <property type="entry name" value="6hp_glycosidase-like_sf"/>
</dbReference>
<dbReference type="Gene3D" id="1.50.10.10">
    <property type="match status" value="1"/>
</dbReference>
<dbReference type="SUPFAM" id="SSF48208">
    <property type="entry name" value="Six-hairpin glycosidases"/>
    <property type="match status" value="1"/>
</dbReference>
<dbReference type="InterPro" id="IPR008928">
    <property type="entry name" value="6-hairpin_glycosidase_sf"/>
</dbReference>
<name>A0ABX0JT90_9PROT</name>
<organism evidence="3 4">
    <name type="scientific">Acetobacter musti</name>
    <dbReference type="NCBI Taxonomy" id="864732"/>
    <lineage>
        <taxon>Bacteria</taxon>
        <taxon>Pseudomonadati</taxon>
        <taxon>Pseudomonadota</taxon>
        <taxon>Alphaproteobacteria</taxon>
        <taxon>Acetobacterales</taxon>
        <taxon>Acetobacteraceae</taxon>
        <taxon>Acetobacter</taxon>
    </lineage>
</organism>
<dbReference type="InterPro" id="IPR010819">
    <property type="entry name" value="AGE/CE"/>
</dbReference>
<proteinExistence type="inferred from homology"/>
<dbReference type="RefSeq" id="WP_173583171.1">
    <property type="nucleotide sequence ID" value="NZ_WOTB01000010.1"/>
</dbReference>
<gene>
    <name evidence="3" type="ORF">GOB93_08975</name>
</gene>
<sequence>MAEPLPSLMLPRSSWIRESSHRAWLNAQGARLLDFSKPSRVGEGFGALDDRGHLPPDAVADTTLTARMTHVYAIAGNRGFLGCLPLAAHGVASLLGPLRDPEYGGWFETSGMARDEADGGRKQAYLHAFIVLAASSAVVARVDGARPLLEEALSVWERRFWSEDEGVFRESFARDWSDEEDYRGANANMHSVEACMAVADVTGNSVWRDRALRISERFMHTYAKAMDYAVPEHFSREWVLLRDFNRDKPTDDLRPYGLTPGHFLEWSHLLLKLEAALLREDGEAPAWLFEDSVGLFHAGMRAGWERDGAPGVLYTVDFSLKPVVHVRPHWCQAEALTAAAALLKRTGNACYEKWYRTIWDYVDLFMIDREAGGWHQELDRHNRSSAVVYPGKADLYHAWQATLAPLLPLAPSFATAVAALDG</sequence>
<dbReference type="Pfam" id="PF07221">
    <property type="entry name" value="GlcNAc_2-epim"/>
    <property type="match status" value="1"/>
</dbReference>
<dbReference type="EMBL" id="WOTB01000010">
    <property type="protein sequence ID" value="NHN84774.1"/>
    <property type="molecule type" value="Genomic_DNA"/>
</dbReference>
<dbReference type="PANTHER" id="PTHR15108">
    <property type="entry name" value="N-ACYLGLUCOSAMINE-2-EPIMERASE"/>
    <property type="match status" value="1"/>
</dbReference>
<evidence type="ECO:0000256" key="1">
    <source>
        <dbReference type="ARBA" id="ARBA00008558"/>
    </source>
</evidence>
<comment type="caution">
    <text evidence="3">The sequence shown here is derived from an EMBL/GenBank/DDBJ whole genome shotgun (WGS) entry which is preliminary data.</text>
</comment>
<protein>
    <submittedName>
        <fullName evidence="3">Sugar isomerase</fullName>
    </submittedName>
</protein>
<evidence type="ECO:0000313" key="3">
    <source>
        <dbReference type="EMBL" id="NHN84774.1"/>
    </source>
</evidence>
<accession>A0ABX0JT90</accession>
<dbReference type="Proteomes" id="UP000635278">
    <property type="component" value="Unassembled WGS sequence"/>
</dbReference>
<comment type="similarity">
    <text evidence="1">Belongs to the N-acylglucosamine 2-epimerase family.</text>
</comment>
<reference evidence="3 4" key="1">
    <citation type="journal article" date="2020" name="Int. J. Syst. Evol. Microbiol.">
        <title>Novel acetic acid bacteria from cider fermentations: Acetobacter conturbans sp. nov. and Acetobacter fallax sp. nov.</title>
        <authorList>
            <person name="Sombolestani A.S."/>
            <person name="Cleenwerck I."/>
            <person name="Cnockaert M."/>
            <person name="Borremans W."/>
            <person name="Wieme A.D."/>
            <person name="De Vuyst L."/>
            <person name="Vandamme P."/>
        </authorList>
    </citation>
    <scope>NUCLEOTIDE SEQUENCE [LARGE SCALE GENOMIC DNA]</scope>
    <source>
        <strain evidence="3 4">LMG 30640</strain>
    </source>
</reference>
<keyword evidence="4" id="KW-1185">Reference proteome</keyword>
<evidence type="ECO:0000313" key="4">
    <source>
        <dbReference type="Proteomes" id="UP000635278"/>
    </source>
</evidence>
<evidence type="ECO:0000256" key="2">
    <source>
        <dbReference type="ARBA" id="ARBA00023235"/>
    </source>
</evidence>
<dbReference type="GO" id="GO:0016853">
    <property type="term" value="F:isomerase activity"/>
    <property type="evidence" value="ECO:0007669"/>
    <property type="project" value="UniProtKB-KW"/>
</dbReference>
<keyword evidence="2 3" id="KW-0413">Isomerase</keyword>